<evidence type="ECO:0000313" key="1">
    <source>
        <dbReference type="EMBL" id="KAH3716843.1"/>
    </source>
</evidence>
<protein>
    <submittedName>
        <fullName evidence="1">Uncharacterized protein</fullName>
    </submittedName>
</protein>
<organism evidence="1 2">
    <name type="scientific">Dreissena polymorpha</name>
    <name type="common">Zebra mussel</name>
    <name type="synonym">Mytilus polymorpha</name>
    <dbReference type="NCBI Taxonomy" id="45954"/>
    <lineage>
        <taxon>Eukaryota</taxon>
        <taxon>Metazoa</taxon>
        <taxon>Spiralia</taxon>
        <taxon>Lophotrochozoa</taxon>
        <taxon>Mollusca</taxon>
        <taxon>Bivalvia</taxon>
        <taxon>Autobranchia</taxon>
        <taxon>Heteroconchia</taxon>
        <taxon>Euheterodonta</taxon>
        <taxon>Imparidentia</taxon>
        <taxon>Neoheterodontei</taxon>
        <taxon>Myida</taxon>
        <taxon>Dreissenoidea</taxon>
        <taxon>Dreissenidae</taxon>
        <taxon>Dreissena</taxon>
    </lineage>
</organism>
<evidence type="ECO:0000313" key="2">
    <source>
        <dbReference type="Proteomes" id="UP000828390"/>
    </source>
</evidence>
<dbReference type="AlphaFoldDB" id="A0A9D4C3Q8"/>
<proteinExistence type="predicted"/>
<dbReference type="Proteomes" id="UP000828390">
    <property type="component" value="Unassembled WGS sequence"/>
</dbReference>
<keyword evidence="2" id="KW-1185">Reference proteome</keyword>
<reference evidence="1" key="1">
    <citation type="journal article" date="2019" name="bioRxiv">
        <title>The Genome of the Zebra Mussel, Dreissena polymorpha: A Resource for Invasive Species Research.</title>
        <authorList>
            <person name="McCartney M.A."/>
            <person name="Auch B."/>
            <person name="Kono T."/>
            <person name="Mallez S."/>
            <person name="Zhang Y."/>
            <person name="Obille A."/>
            <person name="Becker A."/>
            <person name="Abrahante J.E."/>
            <person name="Garbe J."/>
            <person name="Badalamenti J.P."/>
            <person name="Herman A."/>
            <person name="Mangelson H."/>
            <person name="Liachko I."/>
            <person name="Sullivan S."/>
            <person name="Sone E.D."/>
            <person name="Koren S."/>
            <person name="Silverstein K.A.T."/>
            <person name="Beckman K.B."/>
            <person name="Gohl D.M."/>
        </authorList>
    </citation>
    <scope>NUCLEOTIDE SEQUENCE</scope>
    <source>
        <strain evidence="1">Duluth1</strain>
        <tissue evidence="1">Whole animal</tissue>
    </source>
</reference>
<accession>A0A9D4C3Q8</accession>
<comment type="caution">
    <text evidence="1">The sequence shown here is derived from an EMBL/GenBank/DDBJ whole genome shotgun (WGS) entry which is preliminary data.</text>
</comment>
<name>A0A9D4C3Q8_DREPO</name>
<gene>
    <name evidence="1" type="ORF">DPMN_059574</name>
</gene>
<reference evidence="1" key="2">
    <citation type="submission" date="2020-11" db="EMBL/GenBank/DDBJ databases">
        <authorList>
            <person name="McCartney M.A."/>
            <person name="Auch B."/>
            <person name="Kono T."/>
            <person name="Mallez S."/>
            <person name="Becker A."/>
            <person name="Gohl D.M."/>
            <person name="Silverstein K.A.T."/>
            <person name="Koren S."/>
            <person name="Bechman K.B."/>
            <person name="Herman A."/>
            <person name="Abrahante J.E."/>
            <person name="Garbe J."/>
        </authorList>
    </citation>
    <scope>NUCLEOTIDE SEQUENCE</scope>
    <source>
        <strain evidence="1">Duluth1</strain>
        <tissue evidence="1">Whole animal</tissue>
    </source>
</reference>
<dbReference type="EMBL" id="JAIWYP010000013">
    <property type="protein sequence ID" value="KAH3716843.1"/>
    <property type="molecule type" value="Genomic_DNA"/>
</dbReference>
<sequence>MTPADFEVTRSKVKVTMTPIDSQVTSCLRNGIPFIAFCGPCQTGNSDNLTDSNEFVFEEEEDDDTTHLTL</sequence>